<comment type="caution">
    <text evidence="10">The sequence shown here is derived from an EMBL/GenBank/DDBJ whole genome shotgun (WGS) entry which is preliminary data.</text>
</comment>
<dbReference type="NCBIfam" id="TIGR00964">
    <property type="entry name" value="secE_bact"/>
    <property type="match status" value="1"/>
</dbReference>
<dbReference type="InterPro" id="IPR005807">
    <property type="entry name" value="SecE_bac"/>
</dbReference>
<dbReference type="GO" id="GO:0005886">
    <property type="term" value="C:plasma membrane"/>
    <property type="evidence" value="ECO:0007669"/>
    <property type="project" value="UniProtKB-SubCell"/>
</dbReference>
<evidence type="ECO:0000313" key="10">
    <source>
        <dbReference type="EMBL" id="OGD14418.1"/>
    </source>
</evidence>
<comment type="function">
    <text evidence="9">Essential subunit of the Sec protein translocation channel SecYEG. Clamps together the 2 halves of SecY. May contact the channel plug during translocation.</text>
</comment>
<organism evidence="10 11">
    <name type="scientific">Candidatus Sediminicultor quintus</name>
    <dbReference type="NCBI Taxonomy" id="1797291"/>
    <lineage>
        <taxon>Bacteria</taxon>
        <taxon>Pseudomonadati</taxon>
        <taxon>Atribacterota</taxon>
        <taxon>Candidatus Phoenicimicrobiia</taxon>
        <taxon>Candidatus Pheonicimicrobiales</taxon>
        <taxon>Candidatus Phoenicimicrobiaceae</taxon>
        <taxon>Candidatus Sediminicultor</taxon>
    </lineage>
</organism>
<evidence type="ECO:0000313" key="11">
    <source>
        <dbReference type="Proteomes" id="UP000177701"/>
    </source>
</evidence>
<evidence type="ECO:0000256" key="7">
    <source>
        <dbReference type="ARBA" id="ARBA00023010"/>
    </source>
</evidence>
<evidence type="ECO:0000256" key="6">
    <source>
        <dbReference type="ARBA" id="ARBA00022989"/>
    </source>
</evidence>
<dbReference type="Proteomes" id="UP000177701">
    <property type="component" value="Unassembled WGS sequence"/>
</dbReference>
<evidence type="ECO:0000256" key="5">
    <source>
        <dbReference type="ARBA" id="ARBA00022927"/>
    </source>
</evidence>
<keyword evidence="3 9" id="KW-1003">Cell membrane</keyword>
<feature type="transmembrane region" description="Helical" evidence="9">
    <location>
        <begin position="36"/>
        <end position="57"/>
    </location>
</feature>
<proteinExistence type="inferred from homology"/>
<dbReference type="GO" id="GO:0065002">
    <property type="term" value="P:intracellular protein transmembrane transport"/>
    <property type="evidence" value="ECO:0007669"/>
    <property type="project" value="UniProtKB-UniRule"/>
</dbReference>
<reference evidence="10 11" key="1">
    <citation type="journal article" date="2016" name="Nat. Commun.">
        <title>Thousands of microbial genomes shed light on interconnected biogeochemical processes in an aquifer system.</title>
        <authorList>
            <person name="Anantharaman K."/>
            <person name="Brown C.T."/>
            <person name="Hug L.A."/>
            <person name="Sharon I."/>
            <person name="Castelle C.J."/>
            <person name="Probst A.J."/>
            <person name="Thomas B.C."/>
            <person name="Singh A."/>
            <person name="Wilkins M.J."/>
            <person name="Karaoz U."/>
            <person name="Brodie E.L."/>
            <person name="Williams K.H."/>
            <person name="Hubbard S.S."/>
            <person name="Banfield J.F."/>
        </authorList>
    </citation>
    <scope>NUCLEOTIDE SEQUENCE [LARGE SCALE GENOMIC DNA]</scope>
</reference>
<name>A0A1F5A7X4_9BACT</name>
<keyword evidence="8 9" id="KW-0472">Membrane</keyword>
<dbReference type="Gene3D" id="1.20.5.1030">
    <property type="entry name" value="Preprotein translocase secy subunit"/>
    <property type="match status" value="1"/>
</dbReference>
<gene>
    <name evidence="9" type="primary">secE</name>
    <name evidence="10" type="ORF">A2V47_04890</name>
</gene>
<keyword evidence="5 9" id="KW-0653">Protein transport</keyword>
<comment type="similarity">
    <text evidence="9">Belongs to the SecE/SEC61-gamma family.</text>
</comment>
<evidence type="ECO:0000256" key="1">
    <source>
        <dbReference type="ARBA" id="ARBA00004370"/>
    </source>
</evidence>
<keyword evidence="7 9" id="KW-0811">Translocation</keyword>
<evidence type="ECO:0000256" key="2">
    <source>
        <dbReference type="ARBA" id="ARBA00022448"/>
    </source>
</evidence>
<dbReference type="InterPro" id="IPR001901">
    <property type="entry name" value="Translocase_SecE/Sec61-g"/>
</dbReference>
<evidence type="ECO:0000256" key="8">
    <source>
        <dbReference type="ARBA" id="ARBA00023136"/>
    </source>
</evidence>
<dbReference type="PANTHER" id="PTHR33910">
    <property type="entry name" value="PROTEIN TRANSLOCASE SUBUNIT SECE"/>
    <property type="match status" value="1"/>
</dbReference>
<dbReference type="AlphaFoldDB" id="A0A1F5A7X4"/>
<dbReference type="GO" id="GO:0009306">
    <property type="term" value="P:protein secretion"/>
    <property type="evidence" value="ECO:0007669"/>
    <property type="project" value="UniProtKB-UniRule"/>
</dbReference>
<keyword evidence="4 9" id="KW-0812">Transmembrane</keyword>
<dbReference type="HAMAP" id="MF_00422">
    <property type="entry name" value="SecE"/>
    <property type="match status" value="1"/>
</dbReference>
<sequence>MNLRNIFTKINNFIKEAIAELRKVIWPTKKDLKNSTIVVISTIIIASIFIGLIDIIFTKVLTLFMK</sequence>
<comment type="subunit">
    <text evidence="9">Component of the Sec protein translocase complex. Heterotrimer consisting of SecY, SecE and SecG subunits. The heterotrimers can form oligomers, although 1 heterotrimer is thought to be able to translocate proteins. Interacts with the ribosome. Interacts with SecDF, and other proteins may be involved. Interacts with SecA.</text>
</comment>
<dbReference type="EMBL" id="MEYH01000085">
    <property type="protein sequence ID" value="OGD14418.1"/>
    <property type="molecule type" value="Genomic_DNA"/>
</dbReference>
<comment type="subcellular location">
    <subcellularLocation>
        <location evidence="9">Cell membrane</location>
        <topology evidence="9">Single-pass membrane protein</topology>
    </subcellularLocation>
    <subcellularLocation>
        <location evidence="1">Membrane</location>
    </subcellularLocation>
</comment>
<dbReference type="GO" id="GO:0043952">
    <property type="term" value="P:protein transport by the Sec complex"/>
    <property type="evidence" value="ECO:0007669"/>
    <property type="project" value="UniProtKB-UniRule"/>
</dbReference>
<accession>A0A1F5A7X4</accession>
<keyword evidence="6 9" id="KW-1133">Transmembrane helix</keyword>
<dbReference type="InterPro" id="IPR038379">
    <property type="entry name" value="SecE_sf"/>
</dbReference>
<evidence type="ECO:0000256" key="9">
    <source>
        <dbReference type="HAMAP-Rule" id="MF_00422"/>
    </source>
</evidence>
<dbReference type="STRING" id="1797291.A2V47_04890"/>
<protein>
    <recommendedName>
        <fullName evidence="9">Protein translocase subunit SecE</fullName>
    </recommendedName>
</protein>
<dbReference type="Pfam" id="PF00584">
    <property type="entry name" value="SecE"/>
    <property type="match status" value="1"/>
</dbReference>
<dbReference type="PANTHER" id="PTHR33910:SF1">
    <property type="entry name" value="PROTEIN TRANSLOCASE SUBUNIT SECE"/>
    <property type="match status" value="1"/>
</dbReference>
<dbReference type="GO" id="GO:0008320">
    <property type="term" value="F:protein transmembrane transporter activity"/>
    <property type="evidence" value="ECO:0007669"/>
    <property type="project" value="UniProtKB-UniRule"/>
</dbReference>
<evidence type="ECO:0000256" key="3">
    <source>
        <dbReference type="ARBA" id="ARBA00022475"/>
    </source>
</evidence>
<dbReference type="GO" id="GO:0006605">
    <property type="term" value="P:protein targeting"/>
    <property type="evidence" value="ECO:0007669"/>
    <property type="project" value="UniProtKB-UniRule"/>
</dbReference>
<keyword evidence="2 9" id="KW-0813">Transport</keyword>
<evidence type="ECO:0000256" key="4">
    <source>
        <dbReference type="ARBA" id="ARBA00022692"/>
    </source>
</evidence>